<dbReference type="PRINTS" id="PR01437">
    <property type="entry name" value="NUOXDRDTASE4"/>
</dbReference>
<dbReference type="EC" id="7.1.1.2" evidence="7"/>
<feature type="transmembrane region" description="Helical" evidence="7">
    <location>
        <begin position="366"/>
        <end position="383"/>
    </location>
</feature>
<keyword evidence="6 7" id="KW-0472">Membrane</keyword>
<keyword evidence="5 7" id="KW-1133">Transmembrane helix</keyword>
<comment type="subcellular location">
    <subcellularLocation>
        <location evidence="2">Membrane</location>
        <topology evidence="2">Multi-pass membrane protein</topology>
    </subcellularLocation>
    <subcellularLocation>
        <location evidence="7">Mitochondrion membrane</location>
        <topology evidence="7">Multi-pass membrane protein</topology>
    </subcellularLocation>
</comment>
<feature type="transmembrane region" description="Helical" evidence="7">
    <location>
        <begin position="445"/>
        <end position="467"/>
    </location>
</feature>
<feature type="transmembrane region" description="Helical" evidence="7">
    <location>
        <begin position="31"/>
        <end position="50"/>
    </location>
</feature>
<evidence type="ECO:0000259" key="8">
    <source>
        <dbReference type="Pfam" id="PF00361"/>
    </source>
</evidence>
<evidence type="ECO:0000313" key="9">
    <source>
        <dbReference type="EMBL" id="QTK22306.1"/>
    </source>
</evidence>
<dbReference type="GO" id="GO:0048039">
    <property type="term" value="F:ubiquinone binding"/>
    <property type="evidence" value="ECO:0007669"/>
    <property type="project" value="TreeGrafter"/>
</dbReference>
<dbReference type="PANTHER" id="PTHR43507">
    <property type="entry name" value="NADH-UBIQUINONE OXIDOREDUCTASE CHAIN 4"/>
    <property type="match status" value="1"/>
</dbReference>
<dbReference type="GO" id="GO:0042773">
    <property type="term" value="P:ATP synthesis coupled electron transport"/>
    <property type="evidence" value="ECO:0007669"/>
    <property type="project" value="InterPro"/>
</dbReference>
<comment type="function">
    <text evidence="7">Core subunit of the mitochondrial membrane respiratory chain NADH dehydrogenase (Complex I) which catalyzes electron transfer from NADH through the respiratory chain, using ubiquinone as an electron acceptor. Essential for the catalytic activity and assembly of complex I.</text>
</comment>
<evidence type="ECO:0000256" key="2">
    <source>
        <dbReference type="ARBA" id="ARBA00004141"/>
    </source>
</evidence>
<keyword evidence="4 7" id="KW-0812">Transmembrane</keyword>
<feature type="transmembrane region" description="Helical" evidence="7">
    <location>
        <begin position="264"/>
        <end position="283"/>
    </location>
</feature>
<dbReference type="InterPro" id="IPR001750">
    <property type="entry name" value="ND/Mrp_TM"/>
</dbReference>
<dbReference type="Pfam" id="PF00361">
    <property type="entry name" value="Proton_antipo_M"/>
    <property type="match status" value="1"/>
</dbReference>
<dbReference type="NCBIfam" id="TIGR01972">
    <property type="entry name" value="NDH_I_M"/>
    <property type="match status" value="1"/>
</dbReference>
<feature type="transmembrane region" description="Helical" evidence="7">
    <location>
        <begin position="6"/>
        <end position="24"/>
    </location>
</feature>
<feature type="transmembrane region" description="Helical" evidence="7">
    <location>
        <begin position="162"/>
        <end position="184"/>
    </location>
</feature>
<dbReference type="AlphaFoldDB" id="A0A8A6W4F8"/>
<feature type="transmembrane region" description="Helical" evidence="7">
    <location>
        <begin position="78"/>
        <end position="96"/>
    </location>
</feature>
<evidence type="ECO:0000256" key="6">
    <source>
        <dbReference type="ARBA" id="ARBA00023136"/>
    </source>
</evidence>
<dbReference type="GO" id="GO:0003954">
    <property type="term" value="F:NADH dehydrogenase activity"/>
    <property type="evidence" value="ECO:0007669"/>
    <property type="project" value="TreeGrafter"/>
</dbReference>
<dbReference type="InterPro" id="IPR010227">
    <property type="entry name" value="NADH_Q_OxRdtase_chainM/4"/>
</dbReference>
<proteinExistence type="inferred from homology"/>
<dbReference type="GO" id="GO:0008137">
    <property type="term" value="F:NADH dehydrogenase (ubiquinone) activity"/>
    <property type="evidence" value="ECO:0007669"/>
    <property type="project" value="UniProtKB-UniRule"/>
</dbReference>
<organism evidence="9">
    <name type="scientific">Pneumocystis oryctolagi</name>
    <dbReference type="NCBI Taxonomy" id="42067"/>
    <lineage>
        <taxon>Eukaryota</taxon>
        <taxon>Fungi</taxon>
        <taxon>Dikarya</taxon>
        <taxon>Ascomycota</taxon>
        <taxon>Taphrinomycotina</taxon>
        <taxon>Pneumocystomycetes</taxon>
        <taxon>Pneumocystaceae</taxon>
        <taxon>Pneumocystis</taxon>
    </lineage>
</organism>
<feature type="transmembrane region" description="Helical" evidence="7">
    <location>
        <begin position="320"/>
        <end position="346"/>
    </location>
</feature>
<dbReference type="GO" id="GO:0015990">
    <property type="term" value="P:electron transport coupled proton transport"/>
    <property type="evidence" value="ECO:0007669"/>
    <property type="project" value="TreeGrafter"/>
</dbReference>
<comment type="function">
    <text evidence="1">Core subunit of the mitochondrial membrane respiratory chain NADH dehydrogenase (Complex I) that is believed to belong to the minimal assembly required for catalysis. Complex I functions in the transfer of electrons from NADH to the respiratory chain. The immediate electron acceptor for the enzyme is believed to be ubiquinone.</text>
</comment>
<evidence type="ECO:0000256" key="1">
    <source>
        <dbReference type="ARBA" id="ARBA00003257"/>
    </source>
</evidence>
<comment type="catalytic activity">
    <reaction evidence="7">
        <text>a ubiquinone + NADH + 5 H(+)(in) = a ubiquinol + NAD(+) + 4 H(+)(out)</text>
        <dbReference type="Rhea" id="RHEA:29091"/>
        <dbReference type="Rhea" id="RHEA-COMP:9565"/>
        <dbReference type="Rhea" id="RHEA-COMP:9566"/>
        <dbReference type="ChEBI" id="CHEBI:15378"/>
        <dbReference type="ChEBI" id="CHEBI:16389"/>
        <dbReference type="ChEBI" id="CHEBI:17976"/>
        <dbReference type="ChEBI" id="CHEBI:57540"/>
        <dbReference type="ChEBI" id="CHEBI:57945"/>
        <dbReference type="EC" id="7.1.1.2"/>
    </reaction>
</comment>
<keyword evidence="7" id="KW-0249">Electron transport</keyword>
<feature type="domain" description="NADH:quinone oxidoreductase/Mrp antiporter transmembrane" evidence="8">
    <location>
        <begin position="127"/>
        <end position="414"/>
    </location>
</feature>
<dbReference type="PANTHER" id="PTHR43507:SF1">
    <property type="entry name" value="NADH-UBIQUINONE OXIDOREDUCTASE CHAIN 4"/>
    <property type="match status" value="1"/>
</dbReference>
<name>A0A8A6W4F8_9ASCO</name>
<accession>A0A8A6W4F8</accession>
<feature type="transmembrane region" description="Helical" evidence="7">
    <location>
        <begin position="204"/>
        <end position="226"/>
    </location>
</feature>
<comment type="similarity">
    <text evidence="3 7">Belongs to the complex I subunit 4 family.</text>
</comment>
<keyword evidence="7" id="KW-0520">NAD</keyword>
<gene>
    <name evidence="9" type="primary">nad4</name>
</gene>
<dbReference type="EMBL" id="MT726213">
    <property type="protein sequence ID" value="QTK22306.1"/>
    <property type="molecule type" value="Genomic_DNA"/>
</dbReference>
<keyword evidence="7" id="KW-0830">Ubiquinone</keyword>
<keyword evidence="7 9" id="KW-0496">Mitochondrion</keyword>
<geneLocation type="mitochondrion" evidence="9"/>
<feature type="transmembrane region" description="Helical" evidence="7">
    <location>
        <begin position="238"/>
        <end position="258"/>
    </location>
</feature>
<feature type="transmembrane region" description="Helical" evidence="7">
    <location>
        <begin position="108"/>
        <end position="124"/>
    </location>
</feature>
<feature type="transmembrane region" description="Helical" evidence="7">
    <location>
        <begin position="130"/>
        <end position="150"/>
    </location>
</feature>
<dbReference type="GeneID" id="70587593"/>
<sequence>MLSFLVFFPLLGLLLVWFSPENPGNTRSLRLGLFFTIITLWISLILWGSFDNSLEKGQWIEEITCNNFFSIRLLVDGISIYFILLTTFIFPIALLSNWENLGNRSAKSYVIVMLLLESLLLFVFTVSDLLLFYIFFESILPPLFLLIGIYGSLQRIRASYHLFLYTFLGSLFMLLSILGIYFITGTTDWIYLRDIVIDPEIQKVFWLGIFLALAIKTPLVPFHLWLPLAHAESPLGGSVILAGIVLKLSLYGVLRILLPLLPEASLYFTPLVYTICVITIIYSSLTTLRQVDLKVIIAYSSIGHMALAILGAFSNNLQGLAGSLLLSLAHGLVSPALFICVGGVLYDRTHTRILSYYRGLASYMPLFSLFFFIFSLCNIAVPFSGNFLGEFLILSGSFQRMPLLTLLASSSVVLSAAYGVWLYIRIIGGSYSSYFSVLPDLSFRELCLLIPLLVITLLLGIQPHWVFSSLFTSLTTLLY</sequence>
<feature type="transmembrane region" description="Helical" evidence="7">
    <location>
        <begin position="295"/>
        <end position="314"/>
    </location>
</feature>
<feature type="transmembrane region" description="Helical" evidence="7">
    <location>
        <begin position="403"/>
        <end position="424"/>
    </location>
</feature>
<dbReference type="RefSeq" id="YP_010248542.1">
    <property type="nucleotide sequence ID" value="NC_060319.1"/>
</dbReference>
<keyword evidence="7" id="KW-0679">Respiratory chain</keyword>
<reference evidence="9" key="1">
    <citation type="journal article" date="2021" name="Commun. Biol.">
        <title>Genomic insights into the host specific adaptation of the Pneumocystis genus.</title>
        <authorList>
            <person name="Cisse O.H."/>
            <person name="Ma L."/>
            <person name="Dekker J.P."/>
            <person name="Khil P.P."/>
            <person name="Youn J.-H."/>
            <person name="Brenchley J.M."/>
            <person name="Blair R."/>
            <person name="Pahar B."/>
            <person name="Chabe M."/>
            <person name="Van Rompay K.K.A."/>
            <person name="Keesler R."/>
            <person name="Sukura A."/>
            <person name="Hirsch V."/>
            <person name="Kutty G."/>
            <person name="Liu Y."/>
            <person name="Peng L."/>
            <person name="Chen J."/>
            <person name="Song J."/>
            <person name="Weissenbacher-Lang C."/>
            <person name="Xu J."/>
            <person name="Upham N.S."/>
            <person name="Stajich J.E."/>
            <person name="Cuomo C.A."/>
            <person name="Cushion M.T."/>
            <person name="Kovacs J.A."/>
        </authorList>
    </citation>
    <scope>NUCLEOTIDE SEQUENCE</scope>
    <source>
        <strain evidence="9">RAB_MI</strain>
    </source>
</reference>
<evidence type="ECO:0000256" key="3">
    <source>
        <dbReference type="ARBA" id="ARBA00009025"/>
    </source>
</evidence>
<evidence type="ECO:0000256" key="5">
    <source>
        <dbReference type="ARBA" id="ARBA00022989"/>
    </source>
</evidence>
<dbReference type="GO" id="GO:0031966">
    <property type="term" value="C:mitochondrial membrane"/>
    <property type="evidence" value="ECO:0007669"/>
    <property type="project" value="UniProtKB-SubCell"/>
</dbReference>
<evidence type="ECO:0000256" key="4">
    <source>
        <dbReference type="ARBA" id="ARBA00022692"/>
    </source>
</evidence>
<protein>
    <recommendedName>
        <fullName evidence="7">NADH-ubiquinone oxidoreductase chain 4</fullName>
        <ecNumber evidence="7">7.1.1.2</ecNumber>
    </recommendedName>
</protein>
<dbReference type="InterPro" id="IPR003918">
    <property type="entry name" value="NADH_UbQ_OxRdtase"/>
</dbReference>
<keyword evidence="7" id="KW-0813">Transport</keyword>
<evidence type="ECO:0000256" key="7">
    <source>
        <dbReference type="RuleBase" id="RU003297"/>
    </source>
</evidence>